<evidence type="ECO:0000313" key="4">
    <source>
        <dbReference type="Proteomes" id="UP000502502"/>
    </source>
</evidence>
<keyword evidence="1" id="KW-1133">Transmembrane helix</keyword>
<dbReference type="AlphaFoldDB" id="A0A6G7ZQB1"/>
<feature type="transmembrane region" description="Helical" evidence="1">
    <location>
        <begin position="138"/>
        <end position="157"/>
    </location>
</feature>
<feature type="transmembrane region" description="Helical" evidence="1">
    <location>
        <begin position="330"/>
        <end position="349"/>
    </location>
</feature>
<protein>
    <submittedName>
        <fullName evidence="3">DUF418 domain-containing protein</fullName>
    </submittedName>
</protein>
<feature type="transmembrane region" description="Helical" evidence="1">
    <location>
        <begin position="12"/>
        <end position="34"/>
    </location>
</feature>
<feature type="transmembrane region" description="Helical" evidence="1">
    <location>
        <begin position="293"/>
        <end position="309"/>
    </location>
</feature>
<evidence type="ECO:0000256" key="1">
    <source>
        <dbReference type="SAM" id="Phobius"/>
    </source>
</evidence>
<dbReference type="RefSeq" id="WP_166095655.1">
    <property type="nucleotide sequence ID" value="NZ_CP049871.1"/>
</dbReference>
<proteinExistence type="predicted"/>
<evidence type="ECO:0000259" key="2">
    <source>
        <dbReference type="Pfam" id="PF04235"/>
    </source>
</evidence>
<organism evidence="3 4">
    <name type="scientific">Sphingomonas sinipercae</name>
    <dbReference type="NCBI Taxonomy" id="2714944"/>
    <lineage>
        <taxon>Bacteria</taxon>
        <taxon>Pseudomonadati</taxon>
        <taxon>Pseudomonadota</taxon>
        <taxon>Alphaproteobacteria</taxon>
        <taxon>Sphingomonadales</taxon>
        <taxon>Sphingomonadaceae</taxon>
        <taxon>Sphingomonas</taxon>
    </lineage>
</organism>
<dbReference type="InterPro" id="IPR007349">
    <property type="entry name" value="DUF418"/>
</dbReference>
<keyword evidence="1" id="KW-0812">Transmembrane</keyword>
<evidence type="ECO:0000313" key="3">
    <source>
        <dbReference type="EMBL" id="QIL03090.1"/>
    </source>
</evidence>
<keyword evidence="1" id="KW-0472">Membrane</keyword>
<dbReference type="PANTHER" id="PTHR30590">
    <property type="entry name" value="INNER MEMBRANE PROTEIN"/>
    <property type="match status" value="1"/>
</dbReference>
<dbReference type="PANTHER" id="PTHR30590:SF2">
    <property type="entry name" value="INNER MEMBRANE PROTEIN"/>
    <property type="match status" value="1"/>
</dbReference>
<dbReference type="InterPro" id="IPR052529">
    <property type="entry name" value="Bact_Transport_Assoc"/>
</dbReference>
<feature type="transmembrane region" description="Helical" evidence="1">
    <location>
        <begin position="355"/>
        <end position="371"/>
    </location>
</feature>
<feature type="transmembrane region" description="Helical" evidence="1">
    <location>
        <begin position="102"/>
        <end position="126"/>
    </location>
</feature>
<reference evidence="3 4" key="1">
    <citation type="submission" date="2020-03" db="EMBL/GenBank/DDBJ databases">
        <title>Sphingomonas sp. nov., isolated from fish.</title>
        <authorList>
            <person name="Hyun D.-W."/>
            <person name="Bae J.-W."/>
        </authorList>
    </citation>
    <scope>NUCLEOTIDE SEQUENCE [LARGE SCALE GENOMIC DNA]</scope>
    <source>
        <strain evidence="3 4">HDW15C</strain>
    </source>
</reference>
<name>A0A6G7ZQB1_9SPHN</name>
<feature type="transmembrane region" description="Helical" evidence="1">
    <location>
        <begin position="54"/>
        <end position="81"/>
    </location>
</feature>
<keyword evidence="4" id="KW-1185">Reference proteome</keyword>
<feature type="domain" description="DUF418" evidence="2">
    <location>
        <begin position="236"/>
        <end position="394"/>
    </location>
</feature>
<gene>
    <name evidence="3" type="ORF">G7078_10075</name>
</gene>
<dbReference type="EMBL" id="CP049871">
    <property type="protein sequence ID" value="QIL03090.1"/>
    <property type="molecule type" value="Genomic_DNA"/>
</dbReference>
<dbReference type="Proteomes" id="UP000502502">
    <property type="component" value="Chromosome"/>
</dbReference>
<feature type="transmembrane region" description="Helical" evidence="1">
    <location>
        <begin position="253"/>
        <end position="273"/>
    </location>
</feature>
<dbReference type="Pfam" id="PF04235">
    <property type="entry name" value="DUF418"/>
    <property type="match status" value="1"/>
</dbReference>
<sequence length="406" mass="44379">MTARANDRIVTLDVIRGVAVMGIFSVNVVAFAMIEAAYFNPPVYGFDGLADRIMWFANFVLVDGKMRSLFSMLFGASLLLVAERADRSGQSAASVHYRRMAVLLLFGLAHFYFVWFGDILTTYAIVGMLAFAFWRAPAANLALLALITYVAAFVISVGEATGFAAHVASAQASGDPSAIGYYGPTAQAIQNDLTVHSSYGAFVADTTGRRLWNPVDIVETLFPETLALMLLGMAGYRSGFLTGAWSMRTYKRIAAIGLTLGIIAGMGLAAWVWIGGFRLPWTVTALETWSMPLHPLMALSYAALIVWLASNRGRVAMRFAAVGRAAFTNYLGTSLVAAAIFNGWGLGLYGQLSRAEAWLLVPIFWAAMLAWSKPWLDRFSYGPFEWLWRSLSRGRPQPMRKPALAV</sequence>
<dbReference type="KEGG" id="ssin:G7078_10075"/>
<accession>A0A6G7ZQB1</accession>